<evidence type="ECO:0000259" key="6">
    <source>
        <dbReference type="PROSITE" id="PS50600"/>
    </source>
</evidence>
<protein>
    <recommendedName>
        <fullName evidence="6">Ubiquitin-like protease family profile domain-containing protein</fullName>
    </recommendedName>
</protein>
<dbReference type="Gene3D" id="3.40.395.10">
    <property type="entry name" value="Adenoviral Proteinase, Chain A"/>
    <property type="match status" value="1"/>
</dbReference>
<dbReference type="GO" id="GO:0016926">
    <property type="term" value="P:protein desumoylation"/>
    <property type="evidence" value="ECO:0007669"/>
    <property type="project" value="UniProtKB-ARBA"/>
</dbReference>
<dbReference type="PANTHER" id="PTHR46915:SF2">
    <property type="entry name" value="UBIQUITIN-LIKE PROTEASE 4"/>
    <property type="match status" value="1"/>
</dbReference>
<dbReference type="PANTHER" id="PTHR46915">
    <property type="entry name" value="UBIQUITIN-LIKE PROTEASE 4-RELATED"/>
    <property type="match status" value="1"/>
</dbReference>
<dbReference type="GO" id="GO:0019783">
    <property type="term" value="F:ubiquitin-like protein peptidase activity"/>
    <property type="evidence" value="ECO:0007669"/>
    <property type="project" value="UniProtKB-ARBA"/>
</dbReference>
<accession>A0A0C9V5C0</accession>
<dbReference type="AlphaFoldDB" id="A0A0C9V5C0"/>
<dbReference type="Proteomes" id="UP000054279">
    <property type="component" value="Unassembled WGS sequence"/>
</dbReference>
<keyword evidence="4" id="KW-0788">Thiol protease</keyword>
<dbReference type="EMBL" id="KN837224">
    <property type="protein sequence ID" value="KIJ32626.1"/>
    <property type="molecule type" value="Genomic_DNA"/>
</dbReference>
<dbReference type="GO" id="GO:0006508">
    <property type="term" value="P:proteolysis"/>
    <property type="evidence" value="ECO:0007669"/>
    <property type="project" value="UniProtKB-KW"/>
</dbReference>
<keyword evidence="2" id="KW-0645">Protease</keyword>
<dbReference type="PROSITE" id="PS50600">
    <property type="entry name" value="ULP_PROTEASE"/>
    <property type="match status" value="1"/>
</dbReference>
<feature type="region of interest" description="Disordered" evidence="5">
    <location>
        <begin position="1"/>
        <end position="56"/>
    </location>
</feature>
<evidence type="ECO:0000256" key="3">
    <source>
        <dbReference type="ARBA" id="ARBA00022801"/>
    </source>
</evidence>
<sequence length="216" mass="24680">MKKHIARQRSPDRISISSDSEQDDPTPSSPKVRLPNALPQSVSSPPKTGKRREHAISGRPLVLRPADIARLEPKIWFNDLTMDFGLSQSFRRHQLSDRALNRLWVFSTHFYSTLREKGFDEVKRWSRRWDVFAQDLIVVPVHQAYHWSIVLICNPSAAISTMANANQPPPIIVSMDSLGSHQGSARQTVEDWFFRVAEPKLHGSKWRAPESRSLPV</sequence>
<dbReference type="SUPFAM" id="SSF54001">
    <property type="entry name" value="Cysteine proteinases"/>
    <property type="match status" value="1"/>
</dbReference>
<dbReference type="HOGENOM" id="CLU_070654_1_0_1"/>
<dbReference type="Pfam" id="PF02902">
    <property type="entry name" value="Peptidase_C48"/>
    <property type="match status" value="1"/>
</dbReference>
<evidence type="ECO:0000256" key="5">
    <source>
        <dbReference type="SAM" id="MobiDB-lite"/>
    </source>
</evidence>
<evidence type="ECO:0000313" key="8">
    <source>
        <dbReference type="Proteomes" id="UP000054279"/>
    </source>
</evidence>
<keyword evidence="3" id="KW-0378">Hydrolase</keyword>
<keyword evidence="8" id="KW-1185">Reference proteome</keyword>
<evidence type="ECO:0000256" key="2">
    <source>
        <dbReference type="ARBA" id="ARBA00022670"/>
    </source>
</evidence>
<dbReference type="GO" id="GO:0008234">
    <property type="term" value="F:cysteine-type peptidase activity"/>
    <property type="evidence" value="ECO:0007669"/>
    <property type="project" value="UniProtKB-KW"/>
</dbReference>
<comment type="similarity">
    <text evidence="1">Belongs to the peptidase C48 family.</text>
</comment>
<proteinExistence type="inferred from homology"/>
<dbReference type="InterPro" id="IPR003653">
    <property type="entry name" value="Peptidase_C48_C"/>
</dbReference>
<evidence type="ECO:0000256" key="4">
    <source>
        <dbReference type="ARBA" id="ARBA00022807"/>
    </source>
</evidence>
<dbReference type="InterPro" id="IPR038765">
    <property type="entry name" value="Papain-like_cys_pep_sf"/>
</dbReference>
<reference evidence="7 8" key="1">
    <citation type="submission" date="2014-06" db="EMBL/GenBank/DDBJ databases">
        <title>Evolutionary Origins and Diversification of the Mycorrhizal Mutualists.</title>
        <authorList>
            <consortium name="DOE Joint Genome Institute"/>
            <consortium name="Mycorrhizal Genomics Consortium"/>
            <person name="Kohler A."/>
            <person name="Kuo A."/>
            <person name="Nagy L.G."/>
            <person name="Floudas D."/>
            <person name="Copeland A."/>
            <person name="Barry K.W."/>
            <person name="Cichocki N."/>
            <person name="Veneault-Fourrey C."/>
            <person name="LaButti K."/>
            <person name="Lindquist E.A."/>
            <person name="Lipzen A."/>
            <person name="Lundell T."/>
            <person name="Morin E."/>
            <person name="Murat C."/>
            <person name="Riley R."/>
            <person name="Ohm R."/>
            <person name="Sun H."/>
            <person name="Tunlid A."/>
            <person name="Henrissat B."/>
            <person name="Grigoriev I.V."/>
            <person name="Hibbett D.S."/>
            <person name="Martin F."/>
        </authorList>
    </citation>
    <scope>NUCLEOTIDE SEQUENCE [LARGE SCALE GENOMIC DNA]</scope>
    <source>
        <strain evidence="7 8">SS14</strain>
    </source>
</reference>
<evidence type="ECO:0000313" key="7">
    <source>
        <dbReference type="EMBL" id="KIJ32626.1"/>
    </source>
</evidence>
<dbReference type="OrthoDB" id="442460at2759"/>
<evidence type="ECO:0000256" key="1">
    <source>
        <dbReference type="ARBA" id="ARBA00005234"/>
    </source>
</evidence>
<organism evidence="7 8">
    <name type="scientific">Sphaerobolus stellatus (strain SS14)</name>
    <dbReference type="NCBI Taxonomy" id="990650"/>
    <lineage>
        <taxon>Eukaryota</taxon>
        <taxon>Fungi</taxon>
        <taxon>Dikarya</taxon>
        <taxon>Basidiomycota</taxon>
        <taxon>Agaricomycotina</taxon>
        <taxon>Agaricomycetes</taxon>
        <taxon>Phallomycetidae</taxon>
        <taxon>Geastrales</taxon>
        <taxon>Sphaerobolaceae</taxon>
        <taxon>Sphaerobolus</taxon>
    </lineage>
</organism>
<gene>
    <name evidence="7" type="ORF">M422DRAFT_265512</name>
</gene>
<feature type="domain" description="Ubiquitin-like protease family profile" evidence="6">
    <location>
        <begin position="61"/>
        <end position="216"/>
    </location>
</feature>
<name>A0A0C9V5C0_SPHS4</name>